<organism evidence="2 3">
    <name type="scientific">Chaetoceros tenuissimus</name>
    <dbReference type="NCBI Taxonomy" id="426638"/>
    <lineage>
        <taxon>Eukaryota</taxon>
        <taxon>Sar</taxon>
        <taxon>Stramenopiles</taxon>
        <taxon>Ochrophyta</taxon>
        <taxon>Bacillariophyta</taxon>
        <taxon>Coscinodiscophyceae</taxon>
        <taxon>Chaetocerotophycidae</taxon>
        <taxon>Chaetocerotales</taxon>
        <taxon>Chaetocerotaceae</taxon>
        <taxon>Chaetoceros</taxon>
    </lineage>
</organism>
<reference evidence="2 3" key="1">
    <citation type="journal article" date="2021" name="Sci. Rep.">
        <title>The genome of the diatom Chaetoceros tenuissimus carries an ancient integrated fragment of an extant virus.</title>
        <authorList>
            <person name="Hongo Y."/>
            <person name="Kimura K."/>
            <person name="Takaki Y."/>
            <person name="Yoshida Y."/>
            <person name="Baba S."/>
            <person name="Kobayashi G."/>
            <person name="Nagasaki K."/>
            <person name="Hano T."/>
            <person name="Tomaru Y."/>
        </authorList>
    </citation>
    <scope>NUCLEOTIDE SEQUENCE [LARGE SCALE GENOMIC DNA]</scope>
    <source>
        <strain evidence="2 3">NIES-3715</strain>
    </source>
</reference>
<evidence type="ECO:0000313" key="3">
    <source>
        <dbReference type="Proteomes" id="UP001054902"/>
    </source>
</evidence>
<gene>
    <name evidence="2" type="ORF">CTEN210_12777</name>
</gene>
<name>A0AAD3D3Y5_9STRA</name>
<comment type="caution">
    <text evidence="2">The sequence shown here is derived from an EMBL/GenBank/DDBJ whole genome shotgun (WGS) entry which is preliminary data.</text>
</comment>
<dbReference type="AlphaFoldDB" id="A0AAD3D3Y5"/>
<accession>A0AAD3D3Y5</accession>
<protein>
    <submittedName>
        <fullName evidence="2">Uncharacterized protein</fullName>
    </submittedName>
</protein>
<dbReference type="EMBL" id="BLLK01000051">
    <property type="protein sequence ID" value="GFH56301.1"/>
    <property type="molecule type" value="Genomic_DNA"/>
</dbReference>
<feature type="region of interest" description="Disordered" evidence="1">
    <location>
        <begin position="196"/>
        <end position="216"/>
    </location>
</feature>
<feature type="compositionally biased region" description="Acidic residues" evidence="1">
    <location>
        <begin position="196"/>
        <end position="215"/>
    </location>
</feature>
<dbReference type="Proteomes" id="UP001054902">
    <property type="component" value="Unassembled WGS sequence"/>
</dbReference>
<evidence type="ECO:0000256" key="1">
    <source>
        <dbReference type="SAM" id="MobiDB-lite"/>
    </source>
</evidence>
<proteinExistence type="predicted"/>
<sequence length="1032" mass="117728">MQNQKVEIFVAAQKTKAPKLPLKEALITVAIECVLSPPKQTGRRKLRIRKLLQRNKKQCTLYSHEKQQAEQSLENYLTSQSNDKSDATIDNSTLSSLTLSKILQTEDEIVKQRMKDFLKEQDDEESFQFDVPSLAASSDSSLDDMTLSTYALVGDSKPRDDLNGIILTKDDVSSNKSWWYDTESGRVSPLLFQDTQDGEDASMIDKEEEEEESTMDNDSILNKEVDAQSWSVCDVSTIVDSTCNLFCENAGDILPQDHDLKLYQEDEDLVSVEKAQVKQQKDNTRDDSISNFNANTIMFEMLSDTSIKPEQVKRLLDQHPQAVKATRTSDGRLPLHILCSQEIQTTQDHDTLNDAITEWVKQLYFLRKMLKLISWSSIEACAKFDKYGDLPCHLLARNLLSWCVQVQSYLKQHQIGYMEHQRLLTLTKVLTECVDILIRPICTKVAACSATGSKGTILPLHISIMFGGSVDVFRRLLETYPNGARIRLKTEYTGSLIPLVLNDIIRTDQLHYQNVLSLENTASGISKHLQWPASLPFSFYTDDLVKRSDWLFCYYPSISYMNEERMNRLETMIKSEAKQETGFLADNLSPTTSMIWSWFCESFKTDEQELERCELAVDRILKGLKPHHVGKLAYSLNCDGNVLLDFARPSVCRKLEVAMEILAIEEERRDINTHHQKREVNGTHSDFAETCRSIFAIREETIPIAFVIFPFEIEPSNDGGGMLVSERNAKLAVQFANFMMEETSDENILKHFDEKLQMQDNLLLEKERDSKESVAKLYRKGGWLYFIDEISGTPIIPDNSKTVGYPIQIGNASKTVQTLLPLMRLGMIHMRLSQRVDVLSNVILKSVDLQSFKIPIKSWSKGAELLVAQFNLEGKDATESVTTKERKAIAGRLTDYILNLDSDFWTNNMDWTSELSLLQLLFEGKGLSTLNIKTRTGLHKLKLLSGESIWTTKQNVGVSSDDQILGKYDGYEIEDIFADDGNHEENKLNTDMTKKNSLLEEMDSLMDDFDNYYNAIEEDDSQSIEREYQRNQ</sequence>
<keyword evidence="3" id="KW-1185">Reference proteome</keyword>
<evidence type="ECO:0000313" key="2">
    <source>
        <dbReference type="EMBL" id="GFH56301.1"/>
    </source>
</evidence>